<proteinExistence type="predicted"/>
<dbReference type="InterPro" id="IPR016024">
    <property type="entry name" value="ARM-type_fold"/>
</dbReference>
<sequence length="1046" mass="113153">MSWCTAQEVADVISTSRLRDEVTETERRDADVRFMDMHASAVNIGDALVEVSVSDMPFGLRLAAALALEPLVTKQKWMEGSSFSDKARTLSMLMTYLRNDTTGCNKGVCASLCLCLCRVISFESPAPHWDVFLEECVFTILSGWESGDVDTVTPATFHYAVVVGLSEVCATNQALWWTMASVVIPRLLAGLEDVGICTQANKTSQCLLCLSIVSNLMQRRPRLSEVSEAQRPTSSFIFTDAFRQFIGNSLRWLTDSVFPTFAAAALDPALERKCELLLDIACHLISDIDFAILLFHCGTEFVARSWARGSALECLSGVLHTFPEVSLQFDAGAVTSTLLKCMAGAAAESENSDRSMDVNREAVLLESLQEDCVVPLGCTGGDISSTAGAVLELLIEANPQQLSSIMDSLCQYCSSYNQLTFVFRSSDWRAWSAALRCCCRVCAEKEVSLCDCLPDAENRLLGPLAQLIPEVGGYVAAELLDLISLCVARTSQWPTCDAFIALLNDIFNKNCACVEDVGDGHSCLSSNKDGTITVICRNRSEKLFGVATGVDHESLALLSVTVFALHRLLSQCDKSVLMNLTTKCDVHSWLLRSLAVIAHGCSLGVYCGIHAVRTLLSKAPRTAPLNSQLVVTAVTNACLHCTVPDASTLVTGLLRCLCDHTPGECALASQVLVLYSTVRKTNPYCSILYESTDNTLSVVRMSLARSQDSEESYQGACIKCMASQLELCIPVVACFAVDDAPHDESTTRLLSKCFATLAASAASGYSIAKLLCERTAYAFIEVFCSSARERHSSRTLSAAAAALCAAAVASPALLDASDVLEILLPPFVASVQNTSGKGMDYVGCCLLLALFFLRHPQQINSVAASFSAEAMPQLHPQPSWSVALGVWSTVAPFADHFTSLYFIAAWCRLLRCMVLFRNQSGGVTDPFSVCSPLCCVYALPSLHVKSLNGPNLTGCSVALCIAIGLALIVHRGPCAAKSRLMDDDVLRPLYITRQLDAVAGCGAHEVETDMLTSLSVVESANWLLQYMVNVGYKEHVEMAIRFATKR</sequence>
<reference evidence="1" key="1">
    <citation type="journal article" date="2012" name="Proc. Natl. Acad. Sci. U.S.A.">
        <title>Antigenic diversity is generated by distinct evolutionary mechanisms in African trypanosome species.</title>
        <authorList>
            <person name="Jackson A.P."/>
            <person name="Berry A."/>
            <person name="Aslett M."/>
            <person name="Allison H.C."/>
            <person name="Burton P."/>
            <person name="Vavrova-Anderson J."/>
            <person name="Brown R."/>
            <person name="Browne H."/>
            <person name="Corton N."/>
            <person name="Hauser H."/>
            <person name="Gamble J."/>
            <person name="Gilderthorp R."/>
            <person name="Marcello L."/>
            <person name="McQuillan J."/>
            <person name="Otto T.D."/>
            <person name="Quail M.A."/>
            <person name="Sanders M.J."/>
            <person name="van Tonder A."/>
            <person name="Ginger M.L."/>
            <person name="Field M.C."/>
            <person name="Barry J.D."/>
            <person name="Hertz-Fowler C."/>
            <person name="Berriman M."/>
        </authorList>
    </citation>
    <scope>NUCLEOTIDE SEQUENCE</scope>
    <source>
        <strain evidence="1">Y486</strain>
    </source>
</reference>
<accession>G0TS63</accession>
<dbReference type="SUPFAM" id="SSF48371">
    <property type="entry name" value="ARM repeat"/>
    <property type="match status" value="1"/>
</dbReference>
<dbReference type="EMBL" id="HE573018">
    <property type="protein sequence ID" value="CCC46788.1"/>
    <property type="molecule type" value="Genomic_DNA"/>
</dbReference>
<evidence type="ECO:0000313" key="1">
    <source>
        <dbReference type="EMBL" id="CCC46788.1"/>
    </source>
</evidence>
<organism evidence="1">
    <name type="scientific">Trypanosoma vivax (strain Y486)</name>
    <dbReference type="NCBI Taxonomy" id="1055687"/>
    <lineage>
        <taxon>Eukaryota</taxon>
        <taxon>Discoba</taxon>
        <taxon>Euglenozoa</taxon>
        <taxon>Kinetoplastea</taxon>
        <taxon>Metakinetoplastina</taxon>
        <taxon>Trypanosomatida</taxon>
        <taxon>Trypanosomatidae</taxon>
        <taxon>Trypanosoma</taxon>
        <taxon>Duttonella</taxon>
    </lineage>
</organism>
<dbReference type="AlphaFoldDB" id="G0TS63"/>
<name>G0TS63_TRYVY</name>
<gene>
    <name evidence="1" type="ORF">TVY486_0201990</name>
</gene>
<protein>
    <submittedName>
        <fullName evidence="1">Uncharacterized protein</fullName>
    </submittedName>
</protein>